<keyword evidence="2" id="KW-1185">Reference proteome</keyword>
<feature type="non-terminal residue" evidence="1">
    <location>
        <position position="1"/>
    </location>
</feature>
<dbReference type="EMBL" id="OW240912">
    <property type="protein sequence ID" value="CAH2220482.1"/>
    <property type="molecule type" value="Genomic_DNA"/>
</dbReference>
<reference evidence="1" key="1">
    <citation type="submission" date="2022-03" db="EMBL/GenBank/DDBJ databases">
        <authorList>
            <person name="Alioto T."/>
            <person name="Alioto T."/>
            <person name="Gomez Garrido J."/>
        </authorList>
    </citation>
    <scope>NUCLEOTIDE SEQUENCE</scope>
</reference>
<evidence type="ECO:0000313" key="2">
    <source>
        <dbReference type="Proteomes" id="UP001295444"/>
    </source>
</evidence>
<dbReference type="AlphaFoldDB" id="A0AAD1R011"/>
<dbReference type="Proteomes" id="UP001295444">
    <property type="component" value="Chromosome 01"/>
</dbReference>
<protein>
    <submittedName>
        <fullName evidence="1">Uncharacterized protein</fullName>
    </submittedName>
</protein>
<sequence>DTEGKRAQCTTLIQDYLNNHIANTLTQDSVEELETPISLDKLCTALKLSKRNKAPGPDEFPASYY</sequence>
<gene>
    <name evidence="1" type="ORF">PECUL_23A041796</name>
</gene>
<evidence type="ECO:0000313" key="1">
    <source>
        <dbReference type="EMBL" id="CAH2220482.1"/>
    </source>
</evidence>
<organism evidence="1 2">
    <name type="scientific">Pelobates cultripes</name>
    <name type="common">Western spadefoot toad</name>
    <dbReference type="NCBI Taxonomy" id="61616"/>
    <lineage>
        <taxon>Eukaryota</taxon>
        <taxon>Metazoa</taxon>
        <taxon>Chordata</taxon>
        <taxon>Craniata</taxon>
        <taxon>Vertebrata</taxon>
        <taxon>Euteleostomi</taxon>
        <taxon>Amphibia</taxon>
        <taxon>Batrachia</taxon>
        <taxon>Anura</taxon>
        <taxon>Pelobatoidea</taxon>
        <taxon>Pelobatidae</taxon>
        <taxon>Pelobates</taxon>
    </lineage>
</organism>
<proteinExistence type="predicted"/>
<accession>A0AAD1R011</accession>
<name>A0AAD1R011_PELCU</name>
<feature type="non-terminal residue" evidence="1">
    <location>
        <position position="65"/>
    </location>
</feature>